<protein>
    <recommendedName>
        <fullName evidence="2">DUF3553 domain-containing protein</fullName>
    </recommendedName>
</protein>
<dbReference type="InterPro" id="IPR021938">
    <property type="entry name" value="DUF3553"/>
</dbReference>
<reference evidence="1" key="1">
    <citation type="submission" date="2018-06" db="EMBL/GenBank/DDBJ databases">
        <authorList>
            <person name="Zhirakovskaya E."/>
        </authorList>
    </citation>
    <scope>NUCLEOTIDE SEQUENCE</scope>
</reference>
<gene>
    <name evidence="1" type="ORF">MNBD_PLANCTO03-1864</name>
</gene>
<dbReference type="EMBL" id="UOGK01000334">
    <property type="protein sequence ID" value="VAX40112.1"/>
    <property type="molecule type" value="Genomic_DNA"/>
</dbReference>
<organism evidence="1">
    <name type="scientific">hydrothermal vent metagenome</name>
    <dbReference type="NCBI Taxonomy" id="652676"/>
    <lineage>
        <taxon>unclassified sequences</taxon>
        <taxon>metagenomes</taxon>
        <taxon>ecological metagenomes</taxon>
    </lineage>
</organism>
<proteinExistence type="predicted"/>
<dbReference type="AlphaFoldDB" id="A0A3B1DHC6"/>
<evidence type="ECO:0000313" key="1">
    <source>
        <dbReference type="EMBL" id="VAX40112.1"/>
    </source>
</evidence>
<sequence length="204" mass="22209">MTNALWQSGDRVVHTARPEWGLGRVLSATSIRQEGKDAQRLTVRFERAGTKTLSTFIAQLAQADSVPVEVFAAATNDYEDPDPAETIDRAALAARLADLPDATTDPFRPLASRLEAAVGLYRFEPHGRSLLDWAAAQTGLADPLSTFTRHDLEEGFDRFRNALAEHLAKLVGQAKRDEPTALSGLAAKASPAVRTMLTRMLTGR</sequence>
<dbReference type="Pfam" id="PF12073">
    <property type="entry name" value="DUF3553"/>
    <property type="match status" value="1"/>
</dbReference>
<name>A0A3B1DHC6_9ZZZZ</name>
<evidence type="ECO:0008006" key="2">
    <source>
        <dbReference type="Google" id="ProtNLM"/>
    </source>
</evidence>
<accession>A0A3B1DHC6</accession>